<evidence type="ECO:0000313" key="3">
    <source>
        <dbReference type="Proteomes" id="UP000310108"/>
    </source>
</evidence>
<evidence type="ECO:0000313" key="2">
    <source>
        <dbReference type="EMBL" id="TKW59663.1"/>
    </source>
</evidence>
<organism evidence="2 3">
    <name type="scientific">Colletotrichum tanaceti</name>
    <dbReference type="NCBI Taxonomy" id="1306861"/>
    <lineage>
        <taxon>Eukaryota</taxon>
        <taxon>Fungi</taxon>
        <taxon>Dikarya</taxon>
        <taxon>Ascomycota</taxon>
        <taxon>Pezizomycotina</taxon>
        <taxon>Sordariomycetes</taxon>
        <taxon>Hypocreomycetidae</taxon>
        <taxon>Glomerellales</taxon>
        <taxon>Glomerellaceae</taxon>
        <taxon>Colletotrichum</taxon>
        <taxon>Colletotrichum destructivum species complex</taxon>
    </lineage>
</organism>
<proteinExistence type="predicted"/>
<feature type="region of interest" description="Disordered" evidence="1">
    <location>
        <begin position="61"/>
        <end position="147"/>
    </location>
</feature>
<keyword evidence="3" id="KW-1185">Reference proteome</keyword>
<dbReference type="AlphaFoldDB" id="A0A4U6XUG5"/>
<dbReference type="EMBL" id="PJEX01000006">
    <property type="protein sequence ID" value="TKW59663.1"/>
    <property type="molecule type" value="Genomic_DNA"/>
</dbReference>
<reference evidence="2 3" key="1">
    <citation type="journal article" date="2019" name="PLoS ONE">
        <title>Comparative genome analysis indicates high evolutionary potential of pathogenicity genes in Colletotrichum tanaceti.</title>
        <authorList>
            <person name="Lelwala R.V."/>
            <person name="Korhonen P.K."/>
            <person name="Young N.D."/>
            <person name="Scott J.B."/>
            <person name="Ades P.A."/>
            <person name="Gasser R.B."/>
            <person name="Taylor P.W.J."/>
        </authorList>
    </citation>
    <scope>NUCLEOTIDE SEQUENCE [LARGE SCALE GENOMIC DNA]</scope>
    <source>
        <strain evidence="2">BRIP57314</strain>
    </source>
</reference>
<feature type="compositionally biased region" description="Polar residues" evidence="1">
    <location>
        <begin position="128"/>
        <end position="147"/>
    </location>
</feature>
<sequence length="840" mass="92039">MTGMAEGTDQMSQGFPVRREADEFRQSGQSSSFWTSSRCRRLLRPLQSRVTALRKLALAEKAGPVQDASENDGLDLALHHRPTKRTKIQDDKDDSECQRKRPRRTYSKKTPTGTSTDESRPKSKDPLRTQSLTQMSSISTPGVPNVSTPILRKVRHDTMAAIPSNLTLCEKTADFCMVSRVGKRGPLESSLNELGRLRHSYRPSRYQLYEGIIHDLYVLLRSTTPKHNTVGKKSLLAMCLQKVPRCAAEIEAWEVSKAANHGPVSSIKKMSYSLRVYDELETLGGAGNGWSHLHIVLRAHVIYVLKEIITEGLLDINFIHLIIEHCRAMDCPGETAELTMALFFCSCHRPSEGAKPLPNGEIGGRLLAALPSFADKLIVESHLLDTFASLLLSGQLPSDTVSTKAFGYLWSTTASAILEQKAHSSATRFASAGLATLCFDAFPKRKGRMSETSTTRHNAAKLTLMSVLGALSAMAMISQDFGNTTNTRETGRRTRTQKAVLHIFYLALGVVRGQRARSEAAYPLLLAIFLSVLAGPAHESATQLKIAVENFGDDLGQRRTSCTGGNTRQLLDVTVALACSIAHCCGRATAQQSNQYFAEICKLVDQLGVTCFVTLRADGAFFLAQKTDDLRDLVFAEASTGALAGKDRAVMACEGSGNTFFAGFQWEEGISEWIAVSPAARQRNMIAREEVVAPRRSARHRQGDTNAQLNQFGLETTTAATDKGGPLVAVAPTAGDSDDNQVDQRLAWRKQRPQKEYHGSSGDARAAMDGIDELSICQENRPWVMGKSRLGRQTIGIGQRKQCRRIARSVETGPREALDELCTNSRSTLTGHGDEDELGL</sequence>
<protein>
    <submittedName>
        <fullName evidence="2">Uncharacterized protein</fullName>
    </submittedName>
</protein>
<dbReference type="Proteomes" id="UP000310108">
    <property type="component" value="Unassembled WGS sequence"/>
</dbReference>
<comment type="caution">
    <text evidence="2">The sequence shown here is derived from an EMBL/GenBank/DDBJ whole genome shotgun (WGS) entry which is preliminary data.</text>
</comment>
<evidence type="ECO:0000256" key="1">
    <source>
        <dbReference type="SAM" id="MobiDB-lite"/>
    </source>
</evidence>
<name>A0A4U6XUG5_9PEZI</name>
<dbReference type="OrthoDB" id="4159838at2759"/>
<feature type="compositionally biased region" description="Basic and acidic residues" evidence="1">
    <location>
        <begin position="87"/>
        <end position="99"/>
    </location>
</feature>
<feature type="compositionally biased region" description="Basic and acidic residues" evidence="1">
    <location>
        <begin position="117"/>
        <end position="127"/>
    </location>
</feature>
<accession>A0A4U6XUG5</accession>
<gene>
    <name evidence="2" type="ORF">CTA1_7441</name>
</gene>